<reference evidence="1" key="1">
    <citation type="journal article" date="2014" name="Front. Microbiol.">
        <title>High frequency of phylogenetically diverse reductive dehalogenase-homologous genes in deep subseafloor sedimentary metagenomes.</title>
        <authorList>
            <person name="Kawai M."/>
            <person name="Futagami T."/>
            <person name="Toyoda A."/>
            <person name="Takaki Y."/>
            <person name="Nishi S."/>
            <person name="Hori S."/>
            <person name="Arai W."/>
            <person name="Tsubouchi T."/>
            <person name="Morono Y."/>
            <person name="Uchiyama I."/>
            <person name="Ito T."/>
            <person name="Fujiyama A."/>
            <person name="Inagaki F."/>
            <person name="Takami H."/>
        </authorList>
    </citation>
    <scope>NUCLEOTIDE SEQUENCE</scope>
    <source>
        <strain evidence="1">Expedition CK06-06</strain>
    </source>
</reference>
<evidence type="ECO:0000313" key="1">
    <source>
        <dbReference type="EMBL" id="GAG88616.1"/>
    </source>
</evidence>
<dbReference type="EMBL" id="BART01017013">
    <property type="protein sequence ID" value="GAG88616.1"/>
    <property type="molecule type" value="Genomic_DNA"/>
</dbReference>
<gene>
    <name evidence="1" type="ORF">S01H4_32522</name>
</gene>
<proteinExistence type="predicted"/>
<feature type="non-terminal residue" evidence="1">
    <location>
        <position position="1"/>
    </location>
</feature>
<sequence>SPGMIADATGMSRNNVDQLLHKMGKAGEVEKIKRGAYIHPKRTDLLPASTPIPPKDR</sequence>
<comment type="caution">
    <text evidence="1">The sequence shown here is derived from an EMBL/GenBank/DDBJ whole genome shotgun (WGS) entry which is preliminary data.</text>
</comment>
<dbReference type="AlphaFoldDB" id="X1CWP0"/>
<name>X1CWP0_9ZZZZ</name>
<protein>
    <recommendedName>
        <fullName evidence="2">HTH crp-type domain-containing protein</fullName>
    </recommendedName>
</protein>
<accession>X1CWP0</accession>
<organism evidence="1">
    <name type="scientific">marine sediment metagenome</name>
    <dbReference type="NCBI Taxonomy" id="412755"/>
    <lineage>
        <taxon>unclassified sequences</taxon>
        <taxon>metagenomes</taxon>
        <taxon>ecological metagenomes</taxon>
    </lineage>
</organism>
<evidence type="ECO:0008006" key="2">
    <source>
        <dbReference type="Google" id="ProtNLM"/>
    </source>
</evidence>